<sequence length="50" mass="4928">MSNPHCPRLAITRAGICPDCNGAGELTGTPAGNGLALSATCPTCNGTGRK</sequence>
<dbReference type="SUPFAM" id="SSF57938">
    <property type="entry name" value="DnaJ/Hsp40 cysteine-rich domain"/>
    <property type="match status" value="1"/>
</dbReference>
<dbReference type="Proteomes" id="UP001320766">
    <property type="component" value="Unassembled WGS sequence"/>
</dbReference>
<dbReference type="Gene3D" id="6.20.20.10">
    <property type="match status" value="1"/>
</dbReference>
<evidence type="ECO:0000313" key="1">
    <source>
        <dbReference type="EMBL" id="MCP2346931.1"/>
    </source>
</evidence>
<name>A0ABT1JYY4_9ACTN</name>
<evidence type="ECO:0000313" key="2">
    <source>
        <dbReference type="Proteomes" id="UP001320766"/>
    </source>
</evidence>
<keyword evidence="2" id="KW-1185">Reference proteome</keyword>
<dbReference type="InterPro" id="IPR036410">
    <property type="entry name" value="HSP_DnaJ_Cys-rich_dom_sf"/>
</dbReference>
<proteinExistence type="predicted"/>
<organism evidence="1 2">
    <name type="scientific">Nonomuraea roseoviolacea subsp. carminata</name>
    <dbReference type="NCBI Taxonomy" id="160689"/>
    <lineage>
        <taxon>Bacteria</taxon>
        <taxon>Bacillati</taxon>
        <taxon>Actinomycetota</taxon>
        <taxon>Actinomycetes</taxon>
        <taxon>Streptosporangiales</taxon>
        <taxon>Streptosporangiaceae</taxon>
        <taxon>Nonomuraea</taxon>
    </lineage>
</organism>
<protein>
    <submittedName>
        <fullName evidence="1">DnaJ-class molecular chaperone</fullName>
    </submittedName>
</protein>
<dbReference type="EMBL" id="JAMZEC010000001">
    <property type="protein sequence ID" value="MCP2346931.1"/>
    <property type="molecule type" value="Genomic_DNA"/>
</dbReference>
<comment type="caution">
    <text evidence="1">The sequence shown here is derived from an EMBL/GenBank/DDBJ whole genome shotgun (WGS) entry which is preliminary data.</text>
</comment>
<gene>
    <name evidence="1" type="ORF">HD595_003053</name>
</gene>
<reference evidence="1 2" key="1">
    <citation type="submission" date="2022-06" db="EMBL/GenBank/DDBJ databases">
        <title>Sequencing the genomes of 1000 actinobacteria strains.</title>
        <authorList>
            <person name="Klenk H.-P."/>
        </authorList>
    </citation>
    <scope>NUCLEOTIDE SEQUENCE [LARGE SCALE GENOMIC DNA]</scope>
    <source>
        <strain evidence="1 2">DSM 44170</strain>
    </source>
</reference>
<accession>A0ABT1JYY4</accession>